<evidence type="ECO:0000313" key="1">
    <source>
        <dbReference type="EMBL" id="RZF44105.1"/>
    </source>
</evidence>
<accession>A0A482XDN6</accession>
<dbReference type="STRING" id="195883.A0A482XDN6"/>
<protein>
    <submittedName>
        <fullName evidence="1">Uncharacterized protein</fullName>
    </submittedName>
</protein>
<gene>
    <name evidence="1" type="ORF">LSTR_LSTR017396</name>
</gene>
<sequence>MDLMQDYFNWQNPQRPGQFAYCQYPFILSIVAKRIILTKDSEQQMILTARRSLVAKVAQHQAPQIDIFFLNIHVRRSHLVCDSLNE</sequence>
<dbReference type="InParanoid" id="A0A482XDN6"/>
<organism evidence="1 2">
    <name type="scientific">Laodelphax striatellus</name>
    <name type="common">Small brown planthopper</name>
    <name type="synonym">Delphax striatella</name>
    <dbReference type="NCBI Taxonomy" id="195883"/>
    <lineage>
        <taxon>Eukaryota</taxon>
        <taxon>Metazoa</taxon>
        <taxon>Ecdysozoa</taxon>
        <taxon>Arthropoda</taxon>
        <taxon>Hexapoda</taxon>
        <taxon>Insecta</taxon>
        <taxon>Pterygota</taxon>
        <taxon>Neoptera</taxon>
        <taxon>Paraneoptera</taxon>
        <taxon>Hemiptera</taxon>
        <taxon>Auchenorrhyncha</taxon>
        <taxon>Fulgoroidea</taxon>
        <taxon>Delphacidae</taxon>
        <taxon>Criomorphinae</taxon>
        <taxon>Laodelphax</taxon>
    </lineage>
</organism>
<proteinExistence type="predicted"/>
<comment type="caution">
    <text evidence="1">The sequence shown here is derived from an EMBL/GenBank/DDBJ whole genome shotgun (WGS) entry which is preliminary data.</text>
</comment>
<evidence type="ECO:0000313" key="2">
    <source>
        <dbReference type="Proteomes" id="UP000291343"/>
    </source>
</evidence>
<dbReference type="OrthoDB" id="5981550at2759"/>
<dbReference type="SMR" id="A0A482XDN6"/>
<dbReference type="EMBL" id="QKKF02011367">
    <property type="protein sequence ID" value="RZF44105.1"/>
    <property type="molecule type" value="Genomic_DNA"/>
</dbReference>
<reference evidence="1 2" key="1">
    <citation type="journal article" date="2017" name="Gigascience">
        <title>Genome sequence of the small brown planthopper, Laodelphax striatellus.</title>
        <authorList>
            <person name="Zhu J."/>
            <person name="Jiang F."/>
            <person name="Wang X."/>
            <person name="Yang P."/>
            <person name="Bao Y."/>
            <person name="Zhao W."/>
            <person name="Wang W."/>
            <person name="Lu H."/>
            <person name="Wang Q."/>
            <person name="Cui N."/>
            <person name="Li J."/>
            <person name="Chen X."/>
            <person name="Luo L."/>
            <person name="Yu J."/>
            <person name="Kang L."/>
            <person name="Cui F."/>
        </authorList>
    </citation>
    <scope>NUCLEOTIDE SEQUENCE [LARGE SCALE GENOMIC DNA]</scope>
    <source>
        <strain evidence="1">Lst14</strain>
    </source>
</reference>
<dbReference type="Proteomes" id="UP000291343">
    <property type="component" value="Unassembled WGS sequence"/>
</dbReference>
<feature type="non-terminal residue" evidence="1">
    <location>
        <position position="86"/>
    </location>
</feature>
<keyword evidence="2" id="KW-1185">Reference proteome</keyword>
<name>A0A482XDN6_LAOST</name>
<dbReference type="AlphaFoldDB" id="A0A482XDN6"/>